<dbReference type="AlphaFoldDB" id="A0A0E9R5T9"/>
<dbReference type="EMBL" id="GBXM01084103">
    <property type="protein sequence ID" value="JAH24474.1"/>
    <property type="molecule type" value="Transcribed_RNA"/>
</dbReference>
<organism evidence="1">
    <name type="scientific">Anguilla anguilla</name>
    <name type="common">European freshwater eel</name>
    <name type="synonym">Muraena anguilla</name>
    <dbReference type="NCBI Taxonomy" id="7936"/>
    <lineage>
        <taxon>Eukaryota</taxon>
        <taxon>Metazoa</taxon>
        <taxon>Chordata</taxon>
        <taxon>Craniata</taxon>
        <taxon>Vertebrata</taxon>
        <taxon>Euteleostomi</taxon>
        <taxon>Actinopterygii</taxon>
        <taxon>Neopterygii</taxon>
        <taxon>Teleostei</taxon>
        <taxon>Anguilliformes</taxon>
        <taxon>Anguillidae</taxon>
        <taxon>Anguilla</taxon>
    </lineage>
</organism>
<name>A0A0E9R5T9_ANGAN</name>
<reference evidence="1" key="1">
    <citation type="submission" date="2014-11" db="EMBL/GenBank/DDBJ databases">
        <authorList>
            <person name="Amaro Gonzalez C."/>
        </authorList>
    </citation>
    <scope>NUCLEOTIDE SEQUENCE</scope>
</reference>
<protein>
    <submittedName>
        <fullName evidence="1">Uncharacterized protein</fullName>
    </submittedName>
</protein>
<sequence>MASHLYEFSHVYVNYICSKTFPTMYALVRHLTHVNSQVVLKRCIWEKHFSQ</sequence>
<reference evidence="1" key="2">
    <citation type="journal article" date="2015" name="Fish Shellfish Immunol.">
        <title>Early steps in the European eel (Anguilla anguilla)-Vibrio vulnificus interaction in the gills: Role of the RtxA13 toxin.</title>
        <authorList>
            <person name="Callol A."/>
            <person name="Pajuelo D."/>
            <person name="Ebbesson L."/>
            <person name="Teles M."/>
            <person name="MacKenzie S."/>
            <person name="Amaro C."/>
        </authorList>
    </citation>
    <scope>NUCLEOTIDE SEQUENCE</scope>
</reference>
<evidence type="ECO:0000313" key="1">
    <source>
        <dbReference type="EMBL" id="JAH24474.1"/>
    </source>
</evidence>
<accession>A0A0E9R5T9</accession>
<proteinExistence type="predicted"/>